<dbReference type="CDD" id="cd13520">
    <property type="entry name" value="PBP2_TAXI_TRAP"/>
    <property type="match status" value="1"/>
</dbReference>
<accession>A0ABV4BES7</accession>
<dbReference type="RefSeq" id="WP_369667428.1">
    <property type="nucleotide sequence ID" value="NZ_JBDKXB010000015.1"/>
</dbReference>
<dbReference type="InterPro" id="IPR011852">
    <property type="entry name" value="TRAP_TAXI"/>
</dbReference>
<evidence type="ECO:0000313" key="2">
    <source>
        <dbReference type="Proteomes" id="UP001564408"/>
    </source>
</evidence>
<gene>
    <name evidence="1" type="ORF">ABC977_11560</name>
</gene>
<organism evidence="1 2">
    <name type="scientific">Thioalkalicoccus limnaeus</name>
    <dbReference type="NCBI Taxonomy" id="120681"/>
    <lineage>
        <taxon>Bacteria</taxon>
        <taxon>Pseudomonadati</taxon>
        <taxon>Pseudomonadota</taxon>
        <taxon>Gammaproteobacteria</taxon>
        <taxon>Chromatiales</taxon>
        <taxon>Chromatiaceae</taxon>
        <taxon>Thioalkalicoccus</taxon>
    </lineage>
</organism>
<dbReference type="Proteomes" id="UP001564408">
    <property type="component" value="Unassembled WGS sequence"/>
</dbReference>
<dbReference type="PANTHER" id="PTHR42941">
    <property type="entry name" value="SLL1037 PROTEIN"/>
    <property type="match status" value="1"/>
</dbReference>
<dbReference type="PANTHER" id="PTHR42941:SF1">
    <property type="entry name" value="SLL1037 PROTEIN"/>
    <property type="match status" value="1"/>
</dbReference>
<protein>
    <submittedName>
        <fullName evidence="1">TAXI family TRAP transporter solute-binding subunit</fullName>
    </submittedName>
</protein>
<keyword evidence="2" id="KW-1185">Reference proteome</keyword>
<proteinExistence type="predicted"/>
<name>A0ABV4BES7_9GAMM</name>
<sequence length="339" mass="35861">MKKNQKYPGRAGTRSAVGGLLAAAAIIALLAVPLLGSAQVQRLAFSGGPDGGTFQFFSNGIATYLSRHLDGVDVSNMASAGSVENLRRVNARDADFGIVYSGDLYLGIAGNLTNDTARYRNVRAVSYLYGAPAHLVVRADSGINEVQQLADKRVAVGPAGSGAAASAQRFFESLGLWDKIRPQFIGYNQGASALGDRQIDALWVFAGFPNASVIQAATSNRVRLLQVYEAAQQGTLFDEHPYYVKVTIPAGTYPGVDYDVDTIEDGALWVAGRHLSDDLVARAVSTIYSAEGLAFMHSVSEAAKAMTIESGLNGVVTPVHGGAQGFWVEQGKTLTDAQK</sequence>
<dbReference type="Pfam" id="PF16868">
    <property type="entry name" value="NMT1_3"/>
    <property type="match status" value="1"/>
</dbReference>
<dbReference type="EMBL" id="JBDKXB010000015">
    <property type="protein sequence ID" value="MEY6433041.1"/>
    <property type="molecule type" value="Genomic_DNA"/>
</dbReference>
<dbReference type="Gene3D" id="3.40.190.10">
    <property type="entry name" value="Periplasmic binding protein-like II"/>
    <property type="match status" value="2"/>
</dbReference>
<reference evidence="1 2" key="1">
    <citation type="submission" date="2024-05" db="EMBL/GenBank/DDBJ databases">
        <title>Genome Sequence and Characterization of the New Strain Purple Sulfur Bacterium of Genus Thioalkalicoccus.</title>
        <authorList>
            <person name="Bryantseva I.A."/>
            <person name="Kyndt J.A."/>
            <person name="Imhoff J.F."/>
        </authorList>
    </citation>
    <scope>NUCLEOTIDE SEQUENCE [LARGE SCALE GENOMIC DNA]</scope>
    <source>
        <strain evidence="1 2">Um2</strain>
    </source>
</reference>
<dbReference type="NCBIfam" id="TIGR02122">
    <property type="entry name" value="TRAP_TAXI"/>
    <property type="match status" value="1"/>
</dbReference>
<comment type="caution">
    <text evidence="1">The sequence shown here is derived from an EMBL/GenBank/DDBJ whole genome shotgun (WGS) entry which is preliminary data.</text>
</comment>
<evidence type="ECO:0000313" key="1">
    <source>
        <dbReference type="EMBL" id="MEY6433041.1"/>
    </source>
</evidence>
<dbReference type="SUPFAM" id="SSF53850">
    <property type="entry name" value="Periplasmic binding protein-like II"/>
    <property type="match status" value="1"/>
</dbReference>